<evidence type="ECO:0000256" key="1">
    <source>
        <dbReference type="SAM" id="Coils"/>
    </source>
</evidence>
<protein>
    <submittedName>
        <fullName evidence="3">Uncharacterized protein</fullName>
    </submittedName>
</protein>
<evidence type="ECO:0000256" key="2">
    <source>
        <dbReference type="SAM" id="MobiDB-lite"/>
    </source>
</evidence>
<dbReference type="EMBL" id="MNCJ02000328">
    <property type="protein sequence ID" value="KAF5775605.1"/>
    <property type="molecule type" value="Genomic_DNA"/>
</dbReference>
<name>A0A9K3EKW9_HELAN</name>
<feature type="region of interest" description="Disordered" evidence="2">
    <location>
        <begin position="278"/>
        <end position="335"/>
    </location>
</feature>
<keyword evidence="1" id="KW-0175">Coiled coil</keyword>
<evidence type="ECO:0000313" key="4">
    <source>
        <dbReference type="Proteomes" id="UP000215914"/>
    </source>
</evidence>
<comment type="caution">
    <text evidence="3">The sequence shown here is derived from an EMBL/GenBank/DDBJ whole genome shotgun (WGS) entry which is preliminary data.</text>
</comment>
<sequence>MTLELVVAGKKSVGKGVVVAGSSGKSVSGSEGLDVHQVYVPDWSVKLGDSFKDAAVCEGVLSHIAPPLVHGTIAEMDDDMMLSRLILSTCNLVAVLPQGVASFRKRMHEYEEFSKKKDKMKATMSTLKKENEGLVGELKKQVEALEASRVQLTDDNKWLIEHGFQKVVTYLLHSAEFNSVLGGVYGKLLEHRRHQGYVAGYKACQSGDPQDKSSLYRPEALKVFQDLVRGMERLTYPYVGEVSKFFGKPISVLQDLKPRGLDEAVCKEVLGSLSKKRSCSGDSEETLSCADEGSKDPSLEASGTAVEEGKKKKKKAKKAKGDEAGASKSVVSDAK</sequence>
<accession>A0A9K3EKW9</accession>
<feature type="coiled-coil region" evidence="1">
    <location>
        <begin position="110"/>
        <end position="155"/>
    </location>
</feature>
<reference evidence="3" key="1">
    <citation type="journal article" date="2017" name="Nature">
        <title>The sunflower genome provides insights into oil metabolism, flowering and Asterid evolution.</title>
        <authorList>
            <person name="Badouin H."/>
            <person name="Gouzy J."/>
            <person name="Grassa C.J."/>
            <person name="Murat F."/>
            <person name="Staton S.E."/>
            <person name="Cottret L."/>
            <person name="Lelandais-Briere C."/>
            <person name="Owens G.L."/>
            <person name="Carrere S."/>
            <person name="Mayjonade B."/>
            <person name="Legrand L."/>
            <person name="Gill N."/>
            <person name="Kane N.C."/>
            <person name="Bowers J.E."/>
            <person name="Hubner S."/>
            <person name="Bellec A."/>
            <person name="Berard A."/>
            <person name="Berges H."/>
            <person name="Blanchet N."/>
            <person name="Boniface M.C."/>
            <person name="Brunel D."/>
            <person name="Catrice O."/>
            <person name="Chaidir N."/>
            <person name="Claudel C."/>
            <person name="Donnadieu C."/>
            <person name="Faraut T."/>
            <person name="Fievet G."/>
            <person name="Helmstetter N."/>
            <person name="King M."/>
            <person name="Knapp S.J."/>
            <person name="Lai Z."/>
            <person name="Le Paslier M.C."/>
            <person name="Lippi Y."/>
            <person name="Lorenzon L."/>
            <person name="Mandel J.R."/>
            <person name="Marage G."/>
            <person name="Marchand G."/>
            <person name="Marquand E."/>
            <person name="Bret-Mestries E."/>
            <person name="Morien E."/>
            <person name="Nambeesan S."/>
            <person name="Nguyen T."/>
            <person name="Pegot-Espagnet P."/>
            <person name="Pouilly N."/>
            <person name="Raftis F."/>
            <person name="Sallet E."/>
            <person name="Schiex T."/>
            <person name="Thomas J."/>
            <person name="Vandecasteele C."/>
            <person name="Vares D."/>
            <person name="Vear F."/>
            <person name="Vautrin S."/>
            <person name="Crespi M."/>
            <person name="Mangin B."/>
            <person name="Burke J.M."/>
            <person name="Salse J."/>
            <person name="Munos S."/>
            <person name="Vincourt P."/>
            <person name="Rieseberg L.H."/>
            <person name="Langlade N.B."/>
        </authorList>
    </citation>
    <scope>NUCLEOTIDE SEQUENCE</scope>
    <source>
        <tissue evidence="3">Leaves</tissue>
    </source>
</reference>
<organism evidence="3 4">
    <name type="scientific">Helianthus annuus</name>
    <name type="common">Common sunflower</name>
    <dbReference type="NCBI Taxonomy" id="4232"/>
    <lineage>
        <taxon>Eukaryota</taxon>
        <taxon>Viridiplantae</taxon>
        <taxon>Streptophyta</taxon>
        <taxon>Embryophyta</taxon>
        <taxon>Tracheophyta</taxon>
        <taxon>Spermatophyta</taxon>
        <taxon>Magnoliopsida</taxon>
        <taxon>eudicotyledons</taxon>
        <taxon>Gunneridae</taxon>
        <taxon>Pentapetalae</taxon>
        <taxon>asterids</taxon>
        <taxon>campanulids</taxon>
        <taxon>Asterales</taxon>
        <taxon>Asteraceae</taxon>
        <taxon>Asteroideae</taxon>
        <taxon>Heliantheae alliance</taxon>
        <taxon>Heliantheae</taxon>
        <taxon>Helianthus</taxon>
    </lineage>
</organism>
<keyword evidence="4" id="KW-1185">Reference proteome</keyword>
<proteinExistence type="predicted"/>
<reference evidence="3" key="2">
    <citation type="submission" date="2020-06" db="EMBL/GenBank/DDBJ databases">
        <title>Helianthus annuus Genome sequencing and assembly Release 2.</title>
        <authorList>
            <person name="Gouzy J."/>
            <person name="Langlade N."/>
            <person name="Munos S."/>
        </authorList>
    </citation>
    <scope>NUCLEOTIDE SEQUENCE</scope>
    <source>
        <tissue evidence="3">Leaves</tissue>
    </source>
</reference>
<dbReference type="AlphaFoldDB" id="A0A9K3EKW9"/>
<gene>
    <name evidence="3" type="ORF">HanXRQr2_Chr13g0613951</name>
</gene>
<dbReference type="Gramene" id="mRNA:HanXRQr2_Chr13g0613951">
    <property type="protein sequence ID" value="mRNA:HanXRQr2_Chr13g0613951"/>
    <property type="gene ID" value="HanXRQr2_Chr13g0613951"/>
</dbReference>
<dbReference type="Proteomes" id="UP000215914">
    <property type="component" value="Unassembled WGS sequence"/>
</dbReference>
<evidence type="ECO:0000313" key="3">
    <source>
        <dbReference type="EMBL" id="KAF5775605.1"/>
    </source>
</evidence>